<evidence type="ECO:0000259" key="19">
    <source>
        <dbReference type="Pfam" id="PF13086"/>
    </source>
</evidence>
<dbReference type="GO" id="GO:0005524">
    <property type="term" value="F:ATP binding"/>
    <property type="evidence" value="ECO:0007669"/>
    <property type="project" value="UniProtKB-KW"/>
</dbReference>
<dbReference type="PANTHER" id="PTHR36531:SF6">
    <property type="entry name" value="DNA REPLICATION ATP-DEPENDENT HELICASE_NUCLEASE DNA2"/>
    <property type="match status" value="1"/>
</dbReference>
<dbReference type="AlphaFoldDB" id="A0A1I7T145"/>
<dbReference type="Pfam" id="PF13086">
    <property type="entry name" value="AAA_11"/>
    <property type="match status" value="1"/>
</dbReference>
<evidence type="ECO:0000256" key="15">
    <source>
        <dbReference type="ARBA" id="ARBA00023242"/>
    </source>
</evidence>
<keyword evidence="13" id="KW-0408">Iron</keyword>
<name>A0A1I7T145_9PELO</name>
<keyword evidence="12" id="KW-0067">ATP-binding</keyword>
<dbReference type="GO" id="GO:0005634">
    <property type="term" value="C:nucleus"/>
    <property type="evidence" value="ECO:0007669"/>
    <property type="project" value="UniProtKB-SubCell"/>
</dbReference>
<dbReference type="InterPro" id="IPR041677">
    <property type="entry name" value="DNA2/NAM7_AAA_11"/>
</dbReference>
<accession>A0A1I7T145</accession>
<keyword evidence="6" id="KW-0235">DNA replication</keyword>
<dbReference type="GO" id="GO:0046872">
    <property type="term" value="F:metal ion binding"/>
    <property type="evidence" value="ECO:0007669"/>
    <property type="project" value="UniProtKB-KW"/>
</dbReference>
<evidence type="ECO:0000256" key="8">
    <source>
        <dbReference type="ARBA" id="ARBA00022723"/>
    </source>
</evidence>
<protein>
    <recommendedName>
        <fullName evidence="4">DNA helicase</fullName>
        <ecNumber evidence="4">3.6.4.12</ecNumber>
    </recommendedName>
</protein>
<dbReference type="STRING" id="1561998.A0A1I7T145"/>
<keyword evidence="7" id="KW-0540">Nuclease</keyword>
<feature type="domain" description="DNA2/NAM7 helicase helicase" evidence="19">
    <location>
        <begin position="435"/>
        <end position="475"/>
    </location>
</feature>
<dbReference type="GO" id="GO:0003678">
    <property type="term" value="F:DNA helicase activity"/>
    <property type="evidence" value="ECO:0007669"/>
    <property type="project" value="UniProtKB-EC"/>
</dbReference>
<keyword evidence="9" id="KW-0547">Nucleotide-binding</keyword>
<dbReference type="InterPro" id="IPR051827">
    <property type="entry name" value="Cas4_exonuclease"/>
</dbReference>
<dbReference type="WBParaSite" id="Csp11.Scaffold458.g1401.t1">
    <property type="protein sequence ID" value="Csp11.Scaffold458.g1401.t1"/>
    <property type="gene ID" value="Csp11.Scaffold458.g1401"/>
</dbReference>
<keyword evidence="14" id="KW-0411">Iron-sulfur</keyword>
<evidence type="ECO:0000256" key="1">
    <source>
        <dbReference type="ARBA" id="ARBA00001966"/>
    </source>
</evidence>
<evidence type="ECO:0000256" key="5">
    <source>
        <dbReference type="ARBA" id="ARBA00022485"/>
    </source>
</evidence>
<evidence type="ECO:0000256" key="13">
    <source>
        <dbReference type="ARBA" id="ARBA00023004"/>
    </source>
</evidence>
<evidence type="ECO:0000256" key="6">
    <source>
        <dbReference type="ARBA" id="ARBA00022705"/>
    </source>
</evidence>
<evidence type="ECO:0000256" key="16">
    <source>
        <dbReference type="ARBA" id="ARBA00023268"/>
    </source>
</evidence>
<evidence type="ECO:0000256" key="2">
    <source>
        <dbReference type="ARBA" id="ARBA00004123"/>
    </source>
</evidence>
<dbReference type="GO" id="GO:0006260">
    <property type="term" value="P:DNA replication"/>
    <property type="evidence" value="ECO:0007669"/>
    <property type="project" value="UniProtKB-KW"/>
</dbReference>
<evidence type="ECO:0000256" key="17">
    <source>
        <dbReference type="ARBA" id="ARBA00047995"/>
    </source>
</evidence>
<comment type="subcellular location">
    <subcellularLocation>
        <location evidence="2">Nucleus</location>
    </subcellularLocation>
</comment>
<dbReference type="Proteomes" id="UP000095282">
    <property type="component" value="Unplaced"/>
</dbReference>
<evidence type="ECO:0000256" key="11">
    <source>
        <dbReference type="ARBA" id="ARBA00022806"/>
    </source>
</evidence>
<comment type="cofactor">
    <cofactor evidence="1">
        <name>[4Fe-4S] cluster</name>
        <dbReference type="ChEBI" id="CHEBI:49883"/>
    </cofactor>
</comment>
<evidence type="ECO:0000256" key="14">
    <source>
        <dbReference type="ARBA" id="ARBA00023014"/>
    </source>
</evidence>
<dbReference type="GO" id="GO:0016787">
    <property type="term" value="F:hydrolase activity"/>
    <property type="evidence" value="ECO:0007669"/>
    <property type="project" value="UniProtKB-KW"/>
</dbReference>
<sequence length="483" mass="54836">MLLGTIMHEIFQTAITSKKRPLVDSDLLKIWSTQAPRYAEELVALSFTPSCLDTELQPYFKIICEWINKHYPISNSFFTKRELLPSKAELLEVYDIEENIWDSKLGLKGKVDVTIRTKSKKGIESLELKTGKSNNSCEHAGQVLLYCMMQSSRHEQPIGLGNILYLKDGVSRCVTPRAAELFGILQQRNNLSVHFEDPTTNLLPPPRQESRFCDKCDQKVMCSFYQKTEENYEKSTEALKNFAENEMSHLKQSHIDYVSNWIRWISAEWKCERERIETHSKDLWLEKILDRVVRGTCLADLIPINEEISNSQRIIISFKKSTNVCPFKAGDVCLLSNQKHVAIGFAVVDSVSEDIIKVSSDKAVKSRYAAPFHLDKYTSMGTHSITLGNLVCFLQNDEIGKRLRDILVDMLPPIVPEITGIGISPAIKKIIVRAKLNNEQRRAVIHALSTEDFMMIEGLPGSGKTSLISVLIQCMVATKKAFF</sequence>
<keyword evidence="20" id="KW-1185">Reference proteome</keyword>
<evidence type="ECO:0000313" key="20">
    <source>
        <dbReference type="Proteomes" id="UP000095282"/>
    </source>
</evidence>
<dbReference type="GO" id="GO:0004518">
    <property type="term" value="F:nuclease activity"/>
    <property type="evidence" value="ECO:0007669"/>
    <property type="project" value="UniProtKB-KW"/>
</dbReference>
<dbReference type="Gene3D" id="3.40.50.300">
    <property type="entry name" value="P-loop containing nucleotide triphosphate hydrolases"/>
    <property type="match status" value="1"/>
</dbReference>
<dbReference type="InterPro" id="IPR011604">
    <property type="entry name" value="PDDEXK-like_dom_sf"/>
</dbReference>
<dbReference type="InterPro" id="IPR014808">
    <property type="entry name" value="DNA_replication_fac_Dna2_N"/>
</dbReference>
<evidence type="ECO:0000256" key="3">
    <source>
        <dbReference type="ARBA" id="ARBA00007913"/>
    </source>
</evidence>
<keyword evidence="5" id="KW-0004">4Fe-4S</keyword>
<evidence type="ECO:0000256" key="9">
    <source>
        <dbReference type="ARBA" id="ARBA00022741"/>
    </source>
</evidence>
<evidence type="ECO:0000256" key="4">
    <source>
        <dbReference type="ARBA" id="ARBA00012551"/>
    </source>
</evidence>
<keyword evidence="10" id="KW-0378">Hydrolase</keyword>
<organism evidence="20 21">
    <name type="scientific">Caenorhabditis tropicalis</name>
    <dbReference type="NCBI Taxonomy" id="1561998"/>
    <lineage>
        <taxon>Eukaryota</taxon>
        <taxon>Metazoa</taxon>
        <taxon>Ecdysozoa</taxon>
        <taxon>Nematoda</taxon>
        <taxon>Chromadorea</taxon>
        <taxon>Rhabditida</taxon>
        <taxon>Rhabditina</taxon>
        <taxon>Rhabditomorpha</taxon>
        <taxon>Rhabditoidea</taxon>
        <taxon>Rhabditidae</taxon>
        <taxon>Peloderinae</taxon>
        <taxon>Caenorhabditis</taxon>
    </lineage>
</organism>
<evidence type="ECO:0000256" key="12">
    <source>
        <dbReference type="ARBA" id="ARBA00022840"/>
    </source>
</evidence>
<comment type="similarity">
    <text evidence="3">Belongs to the DNA2/NAM7 helicase family.</text>
</comment>
<dbReference type="eggNOG" id="KOG1805">
    <property type="taxonomic scope" value="Eukaryota"/>
</dbReference>
<proteinExistence type="inferred from homology"/>
<feature type="domain" description="DNA replication factor Dna2 N-terminal" evidence="18">
    <location>
        <begin position="1"/>
        <end position="116"/>
    </location>
</feature>
<dbReference type="PANTHER" id="PTHR36531">
    <property type="entry name" value="CRISPR-ASSOCIATED EXONUCLEASE CAS4"/>
    <property type="match status" value="1"/>
</dbReference>
<evidence type="ECO:0000256" key="10">
    <source>
        <dbReference type="ARBA" id="ARBA00022801"/>
    </source>
</evidence>
<dbReference type="InterPro" id="IPR027417">
    <property type="entry name" value="P-loop_NTPase"/>
</dbReference>
<reference evidence="21" key="1">
    <citation type="submission" date="2016-11" db="UniProtKB">
        <authorList>
            <consortium name="WormBaseParasite"/>
        </authorList>
    </citation>
    <scope>IDENTIFICATION</scope>
</reference>
<dbReference type="SUPFAM" id="SSF52540">
    <property type="entry name" value="P-loop containing nucleoside triphosphate hydrolases"/>
    <property type="match status" value="1"/>
</dbReference>
<keyword evidence="8" id="KW-0479">Metal-binding</keyword>
<dbReference type="Gene3D" id="3.90.320.10">
    <property type="match status" value="1"/>
</dbReference>
<dbReference type="Gene3D" id="2.40.30.270">
    <property type="match status" value="1"/>
</dbReference>
<keyword evidence="15" id="KW-0539">Nucleus</keyword>
<keyword evidence="16" id="KW-0511">Multifunctional enzyme</keyword>
<evidence type="ECO:0000256" key="7">
    <source>
        <dbReference type="ARBA" id="ARBA00022722"/>
    </source>
</evidence>
<dbReference type="EC" id="3.6.4.12" evidence="4"/>
<evidence type="ECO:0000313" key="21">
    <source>
        <dbReference type="WBParaSite" id="Csp11.Scaffold458.g1401.t1"/>
    </source>
</evidence>
<dbReference type="Pfam" id="PF08696">
    <property type="entry name" value="Dna2"/>
    <property type="match status" value="1"/>
</dbReference>
<dbReference type="GO" id="GO:0051539">
    <property type="term" value="F:4 iron, 4 sulfur cluster binding"/>
    <property type="evidence" value="ECO:0007669"/>
    <property type="project" value="UniProtKB-KW"/>
</dbReference>
<comment type="catalytic activity">
    <reaction evidence="17">
        <text>ATP + H2O = ADP + phosphate + H(+)</text>
        <dbReference type="Rhea" id="RHEA:13065"/>
        <dbReference type="ChEBI" id="CHEBI:15377"/>
        <dbReference type="ChEBI" id="CHEBI:15378"/>
        <dbReference type="ChEBI" id="CHEBI:30616"/>
        <dbReference type="ChEBI" id="CHEBI:43474"/>
        <dbReference type="ChEBI" id="CHEBI:456216"/>
        <dbReference type="EC" id="3.6.4.12"/>
    </reaction>
</comment>
<keyword evidence="11" id="KW-0347">Helicase</keyword>
<evidence type="ECO:0000259" key="18">
    <source>
        <dbReference type="Pfam" id="PF08696"/>
    </source>
</evidence>